<keyword evidence="9" id="KW-1185">Reference proteome</keyword>
<evidence type="ECO:0000256" key="3">
    <source>
        <dbReference type="ARBA" id="ARBA00023015"/>
    </source>
</evidence>
<evidence type="ECO:0000256" key="4">
    <source>
        <dbReference type="ARBA" id="ARBA00023163"/>
    </source>
</evidence>
<proteinExistence type="inferred from homology"/>
<evidence type="ECO:0000256" key="6">
    <source>
        <dbReference type="ARBA" id="ARBA00023242"/>
    </source>
</evidence>
<evidence type="ECO:0000313" key="9">
    <source>
        <dbReference type="Proteomes" id="UP000242188"/>
    </source>
</evidence>
<keyword evidence="6" id="KW-0539">Nucleus</keyword>
<keyword evidence="5" id="KW-0143">Chaperone</keyword>
<evidence type="ECO:0000256" key="7">
    <source>
        <dbReference type="SAM" id="MobiDB-lite"/>
    </source>
</evidence>
<dbReference type="SUPFAM" id="SSF101546">
    <property type="entry name" value="ASF1-like"/>
    <property type="match status" value="1"/>
</dbReference>
<dbReference type="GO" id="GO:0000785">
    <property type="term" value="C:chromatin"/>
    <property type="evidence" value="ECO:0007669"/>
    <property type="project" value="TreeGrafter"/>
</dbReference>
<name>A0A210QJG5_MIZYE</name>
<dbReference type="FunFam" id="2.60.40.1490:FF:000001">
    <property type="entry name" value="Histone chaperone ASF1"/>
    <property type="match status" value="1"/>
</dbReference>
<sequence length="212" mass="23710">MAKVNILDVVVLDNPSPFLNPFQFEITFECLEDLTEDLEWKIIYVGAAESEEYDQTLDSVLVGPIPGGRHMFVFQAGPPNTDKIPVADAVGVTVVLLTCSYRNREFIRVGYYVNNEYKDQELKEEPPSVPQYDKLERSLLATNPRVTRFKIDWDDNGETPADENVPPATNTESESNQMCVENKDGVLNKPVAAVMNNNSSSLGTGDNIKMEM</sequence>
<dbReference type="EMBL" id="NEDP02003363">
    <property type="protein sequence ID" value="OWF48887.1"/>
    <property type="molecule type" value="Genomic_DNA"/>
</dbReference>
<accession>A0A210QJG5</accession>
<dbReference type="GO" id="GO:0006335">
    <property type="term" value="P:DNA replication-dependent chromatin assembly"/>
    <property type="evidence" value="ECO:0007669"/>
    <property type="project" value="TreeGrafter"/>
</dbReference>
<dbReference type="OrthoDB" id="29755at2759"/>
<evidence type="ECO:0000256" key="2">
    <source>
        <dbReference type="ARBA" id="ARBA00006051"/>
    </source>
</evidence>
<reference evidence="8 9" key="1">
    <citation type="journal article" date="2017" name="Nat. Ecol. Evol.">
        <title>Scallop genome provides insights into evolution of bilaterian karyotype and development.</title>
        <authorList>
            <person name="Wang S."/>
            <person name="Zhang J."/>
            <person name="Jiao W."/>
            <person name="Li J."/>
            <person name="Xun X."/>
            <person name="Sun Y."/>
            <person name="Guo X."/>
            <person name="Huan P."/>
            <person name="Dong B."/>
            <person name="Zhang L."/>
            <person name="Hu X."/>
            <person name="Sun X."/>
            <person name="Wang J."/>
            <person name="Zhao C."/>
            <person name="Wang Y."/>
            <person name="Wang D."/>
            <person name="Huang X."/>
            <person name="Wang R."/>
            <person name="Lv J."/>
            <person name="Li Y."/>
            <person name="Zhang Z."/>
            <person name="Liu B."/>
            <person name="Lu W."/>
            <person name="Hui Y."/>
            <person name="Liang J."/>
            <person name="Zhou Z."/>
            <person name="Hou R."/>
            <person name="Li X."/>
            <person name="Liu Y."/>
            <person name="Li H."/>
            <person name="Ning X."/>
            <person name="Lin Y."/>
            <person name="Zhao L."/>
            <person name="Xing Q."/>
            <person name="Dou J."/>
            <person name="Li Y."/>
            <person name="Mao J."/>
            <person name="Guo H."/>
            <person name="Dou H."/>
            <person name="Li T."/>
            <person name="Mu C."/>
            <person name="Jiang W."/>
            <person name="Fu Q."/>
            <person name="Fu X."/>
            <person name="Miao Y."/>
            <person name="Liu J."/>
            <person name="Yu Q."/>
            <person name="Li R."/>
            <person name="Liao H."/>
            <person name="Li X."/>
            <person name="Kong Y."/>
            <person name="Jiang Z."/>
            <person name="Chourrout D."/>
            <person name="Li R."/>
            <person name="Bao Z."/>
        </authorList>
    </citation>
    <scope>NUCLEOTIDE SEQUENCE [LARGE SCALE GENOMIC DNA]</scope>
    <source>
        <strain evidence="8 9">PY_sf001</strain>
    </source>
</reference>
<comment type="caution">
    <text evidence="8">The sequence shown here is derived from an EMBL/GenBank/DDBJ whole genome shotgun (WGS) entry which is preliminary data.</text>
</comment>
<dbReference type="Pfam" id="PF04729">
    <property type="entry name" value="ASF1_hist_chap"/>
    <property type="match status" value="1"/>
</dbReference>
<dbReference type="InterPro" id="IPR006818">
    <property type="entry name" value="ASF1-like"/>
</dbReference>
<gene>
    <name evidence="8" type="ORF">KP79_PYT08726</name>
</gene>
<keyword evidence="4" id="KW-0804">Transcription</keyword>
<dbReference type="PANTHER" id="PTHR12040:SF0">
    <property type="entry name" value="HISTONE CHAPERONE ASF1"/>
    <property type="match status" value="1"/>
</dbReference>
<dbReference type="Gene3D" id="2.60.40.1490">
    <property type="entry name" value="Histone chaperone ASF1-like"/>
    <property type="match status" value="1"/>
</dbReference>
<dbReference type="Proteomes" id="UP000242188">
    <property type="component" value="Unassembled WGS sequence"/>
</dbReference>
<evidence type="ECO:0000256" key="5">
    <source>
        <dbReference type="ARBA" id="ARBA00023186"/>
    </source>
</evidence>
<comment type="similarity">
    <text evidence="2">Belongs to the ASF1 family.</text>
</comment>
<dbReference type="STRING" id="6573.A0A210QJG5"/>
<organism evidence="8 9">
    <name type="scientific">Mizuhopecten yessoensis</name>
    <name type="common">Japanese scallop</name>
    <name type="synonym">Patinopecten yessoensis</name>
    <dbReference type="NCBI Taxonomy" id="6573"/>
    <lineage>
        <taxon>Eukaryota</taxon>
        <taxon>Metazoa</taxon>
        <taxon>Spiralia</taxon>
        <taxon>Lophotrochozoa</taxon>
        <taxon>Mollusca</taxon>
        <taxon>Bivalvia</taxon>
        <taxon>Autobranchia</taxon>
        <taxon>Pteriomorphia</taxon>
        <taxon>Pectinida</taxon>
        <taxon>Pectinoidea</taxon>
        <taxon>Pectinidae</taxon>
        <taxon>Mizuhopecten</taxon>
    </lineage>
</organism>
<dbReference type="GO" id="GO:0042393">
    <property type="term" value="F:histone binding"/>
    <property type="evidence" value="ECO:0007669"/>
    <property type="project" value="TreeGrafter"/>
</dbReference>
<dbReference type="AlphaFoldDB" id="A0A210QJG5"/>
<dbReference type="GO" id="GO:0005634">
    <property type="term" value="C:nucleus"/>
    <property type="evidence" value="ECO:0007669"/>
    <property type="project" value="UniProtKB-SubCell"/>
</dbReference>
<dbReference type="PANTHER" id="PTHR12040">
    <property type="entry name" value="ANTI-SILENCING PROTEIN 1"/>
    <property type="match status" value="1"/>
</dbReference>
<dbReference type="InterPro" id="IPR036747">
    <property type="entry name" value="ASF1-like_sf"/>
</dbReference>
<evidence type="ECO:0000256" key="1">
    <source>
        <dbReference type="ARBA" id="ARBA00004123"/>
    </source>
</evidence>
<comment type="subcellular location">
    <subcellularLocation>
        <location evidence="1">Nucleus</location>
    </subcellularLocation>
</comment>
<evidence type="ECO:0000313" key="8">
    <source>
        <dbReference type="EMBL" id="OWF48887.1"/>
    </source>
</evidence>
<protein>
    <submittedName>
        <fullName evidence="8">Histone chaperone ASF1A</fullName>
    </submittedName>
</protein>
<feature type="region of interest" description="Disordered" evidence="7">
    <location>
        <begin position="152"/>
        <end position="175"/>
    </location>
</feature>
<keyword evidence="3" id="KW-0805">Transcription regulation</keyword>